<feature type="domain" description="GmrSD restriction endonucleases N-terminal" evidence="1">
    <location>
        <begin position="10"/>
        <end position="213"/>
    </location>
</feature>
<dbReference type="PANTHER" id="PTHR35149:SF2">
    <property type="entry name" value="DUF262 DOMAIN-CONTAINING PROTEIN"/>
    <property type="match status" value="1"/>
</dbReference>
<protein>
    <submittedName>
        <fullName evidence="3">DUF262 domain-containing protein</fullName>
    </submittedName>
</protein>
<dbReference type="RefSeq" id="WP_022087665.1">
    <property type="nucleotide sequence ID" value="NZ_CP029754.1"/>
</dbReference>
<accession>A0A5B8EC75</accession>
<evidence type="ECO:0000259" key="1">
    <source>
        <dbReference type="Pfam" id="PF03235"/>
    </source>
</evidence>
<dbReference type="InterPro" id="IPR011089">
    <property type="entry name" value="GmrSD_C"/>
</dbReference>
<feature type="domain" description="GmrSD restriction endonucleases C-terminal" evidence="2">
    <location>
        <begin position="394"/>
        <end position="524"/>
    </location>
</feature>
<dbReference type="InterPro" id="IPR004919">
    <property type="entry name" value="GmrSD_N"/>
</dbReference>
<name>A0A5B8EC75_LACAM</name>
<organism evidence="3 4">
    <name type="scientific">Lactobacillus amylovorus</name>
    <dbReference type="NCBI Taxonomy" id="1604"/>
    <lineage>
        <taxon>Bacteria</taxon>
        <taxon>Bacillati</taxon>
        <taxon>Bacillota</taxon>
        <taxon>Bacilli</taxon>
        <taxon>Lactobacillales</taxon>
        <taxon>Lactobacillaceae</taxon>
        <taxon>Lactobacillus</taxon>
    </lineage>
</organism>
<dbReference type="Pfam" id="PF03235">
    <property type="entry name" value="GmrSD_N"/>
    <property type="match status" value="1"/>
</dbReference>
<dbReference type="EMBL" id="CP029754">
    <property type="protein sequence ID" value="QDD69999.1"/>
    <property type="molecule type" value="Genomic_DNA"/>
</dbReference>
<evidence type="ECO:0000313" key="3">
    <source>
        <dbReference type="EMBL" id="QDD69999.1"/>
    </source>
</evidence>
<dbReference type="Proteomes" id="UP000312326">
    <property type="component" value="Chromosome"/>
</dbReference>
<sequence length="657" mass="76419">MKADSIHLFDFLGSGKTIFEIPVFQRNYEWGEEQCRQLFRDLINAIKESRDHFLGAIVYVSETGNNMSHIYRIIDGQQRLTSLTLLLKALADVDKRDSEEIQEEYLTNKYLNENNHLKLKPVEHDLEAFNAVMSDNIQYENPSKIIENYNLFKDLIKESDMDTHDIYMGINHFTLVYIELNDNNNENPQVIFESLNSTGVSLSSSDLVRNFLLMKLESASQTELYKRYWVKIEKLFNTNIFTEFIRHYLVMKTHKLVKKDKVYDAYKEYYYHNKLDSEAALQDLYKFAIYYDQLLNSSTNIKEFNKVLDQLNILGSKVIFPYFMLLLNLYDEGQINSDYVVELANTWESLLFRIRICHMGTNRLNKIVISLCDIQKETNSLSQSMYKFTKATFPDDKVFATNLMHLDIYNQRKHLAKLALMAVEENRTKETIEFDDAQIEHIMPQHLNAAWRLQVEHADRVNEQLGNTIGNLTLTKYNQEMGNKPFAEKKKIYSESNISLTREIGDNYDSWNEDTIVERSKELIGELLKIFPMPKAEESDANSNEIVEYALDDNVNVTGRKPVGITIGDKDYSVEAWKQMLVIFLNSAWDADSTNLEKIQDDPMLDKILFGEDKKRPLKLKNGMTVESNFPAANIIALITNMASICGMSDQISYRVR</sequence>
<reference evidence="3 4" key="1">
    <citation type="submission" date="2018-06" db="EMBL/GenBank/DDBJ databases">
        <title>Complete genome sequnece of Lactobacillus amylovorus PMRA3.</title>
        <authorList>
            <person name="Nam Y.-D."/>
            <person name="Chung W.-H."/>
            <person name="Park Y.S."/>
            <person name="Kang J."/>
        </authorList>
    </citation>
    <scope>NUCLEOTIDE SEQUENCE [LARGE SCALE GENOMIC DNA]</scope>
    <source>
        <strain evidence="3 4">PMRA3</strain>
    </source>
</reference>
<gene>
    <name evidence="3" type="ORF">DM298_03200</name>
</gene>
<proteinExistence type="predicted"/>
<dbReference type="Pfam" id="PF07510">
    <property type="entry name" value="GmrSD_C"/>
    <property type="match status" value="1"/>
</dbReference>
<dbReference type="AlphaFoldDB" id="A0A5B8EC75"/>
<dbReference type="PANTHER" id="PTHR35149">
    <property type="entry name" value="SLL5132 PROTEIN"/>
    <property type="match status" value="1"/>
</dbReference>
<evidence type="ECO:0000259" key="2">
    <source>
        <dbReference type="Pfam" id="PF07510"/>
    </source>
</evidence>
<evidence type="ECO:0000313" key="4">
    <source>
        <dbReference type="Proteomes" id="UP000312326"/>
    </source>
</evidence>